<reference evidence="2" key="2">
    <citation type="submission" date="2015-04" db="EMBL/GenBank/DDBJ databases">
        <title>A butyrogenic pathway from the amino acid lysine in a human gut commensal.</title>
        <authorList>
            <person name="de Vos W.M."/>
            <person name="Bui N.T.P."/>
            <person name="Plugge C.M."/>
            <person name="Ritari J."/>
        </authorList>
    </citation>
    <scope>NUCLEOTIDE SEQUENCE [LARGE SCALE GENOMIC DNA]</scope>
    <source>
        <strain evidence="2">AF211</strain>
    </source>
</reference>
<protein>
    <submittedName>
        <fullName evidence="1">Uncharacterized protein</fullName>
    </submittedName>
</protein>
<evidence type="ECO:0000313" key="2">
    <source>
        <dbReference type="Proteomes" id="UP000064844"/>
    </source>
</evidence>
<dbReference type="KEGG" id="ibu:IB211_00028"/>
<dbReference type="STRING" id="1297617.IB211_00028"/>
<dbReference type="Proteomes" id="UP000064844">
    <property type="component" value="Chromosome"/>
</dbReference>
<accession>A0A0S2VZA1</accession>
<organism evidence="1 2">
    <name type="scientific">Intestinimonas butyriciproducens</name>
    <dbReference type="NCBI Taxonomy" id="1297617"/>
    <lineage>
        <taxon>Bacteria</taxon>
        <taxon>Bacillati</taxon>
        <taxon>Bacillota</taxon>
        <taxon>Clostridia</taxon>
        <taxon>Eubacteriales</taxon>
        <taxon>Intestinimonas</taxon>
    </lineage>
</organism>
<keyword evidence="2" id="KW-1185">Reference proteome</keyword>
<evidence type="ECO:0000313" key="1">
    <source>
        <dbReference type="EMBL" id="ALP92424.1"/>
    </source>
</evidence>
<name>A0A0S2VZA1_9FIRM</name>
<gene>
    <name evidence="1" type="ORF">IB211_00028</name>
</gene>
<sequence length="43" mass="4901">MFSHAGLSCLSIQSANSIPYLVADKKREYGPIHRKFTARFLVF</sequence>
<dbReference type="EMBL" id="CP011307">
    <property type="protein sequence ID" value="ALP92424.1"/>
    <property type="molecule type" value="Genomic_DNA"/>
</dbReference>
<reference evidence="1 2" key="1">
    <citation type="journal article" date="2015" name="Nat. Commun.">
        <title>Production of butyrate from lysine and the Amadori product fructoselysine by a human gut commensal.</title>
        <authorList>
            <person name="Bui T.P."/>
            <person name="Ritari J."/>
            <person name="Boeren S."/>
            <person name="de Waard P."/>
            <person name="Plugge C.M."/>
            <person name="de Vos W.M."/>
        </authorList>
    </citation>
    <scope>NUCLEOTIDE SEQUENCE [LARGE SCALE GENOMIC DNA]</scope>
    <source>
        <strain evidence="1 2">AF211</strain>
    </source>
</reference>
<proteinExistence type="predicted"/>
<dbReference type="AlphaFoldDB" id="A0A0S2VZA1"/>